<sequence length="102" mass="11565">MLVDFKVLKKQLKKILKHYDKLQTIQVTIDDDGAHALKYVLNVTVIEGIDLSILLKDLQTIFANNDDVPLIINVVDLITKNGAKKKKTLEFIFNGPTVKLVY</sequence>
<gene>
    <name evidence="1" type="ORF">ESZ50_09210</name>
</gene>
<dbReference type="EMBL" id="SDGZ01000023">
    <property type="protein sequence ID" value="TYC48149.1"/>
    <property type="molecule type" value="Genomic_DNA"/>
</dbReference>
<keyword evidence="2" id="KW-1185">Reference proteome</keyword>
<protein>
    <submittedName>
        <fullName evidence="1">Uncharacterized protein</fullName>
    </submittedName>
</protein>
<evidence type="ECO:0000313" key="1">
    <source>
        <dbReference type="EMBL" id="TYC48149.1"/>
    </source>
</evidence>
<reference evidence="1 2" key="1">
    <citation type="submission" date="2019-01" db="EMBL/GenBank/DDBJ databases">
        <title>Weissella sp. nov., a novel lactic acid bacterium isolated from animal feces.</title>
        <authorList>
            <person name="Wang L.-T."/>
        </authorList>
    </citation>
    <scope>NUCLEOTIDE SEQUENCE [LARGE SCALE GENOMIC DNA]</scope>
    <source>
        <strain evidence="1 2">8H-2</strain>
    </source>
</reference>
<dbReference type="Proteomes" id="UP000371977">
    <property type="component" value="Unassembled WGS sequence"/>
</dbReference>
<dbReference type="RefSeq" id="WP_148623287.1">
    <property type="nucleotide sequence ID" value="NZ_SDGZ01000023.1"/>
</dbReference>
<accession>A0A6C2C349</accession>
<evidence type="ECO:0000313" key="2">
    <source>
        <dbReference type="Proteomes" id="UP000371977"/>
    </source>
</evidence>
<comment type="caution">
    <text evidence="1">The sequence shown here is derived from an EMBL/GenBank/DDBJ whole genome shotgun (WGS) entry which is preliminary data.</text>
</comment>
<organism evidence="1 2">
    <name type="scientific">Weissella muntiaci</name>
    <dbReference type="NCBI Taxonomy" id="2508881"/>
    <lineage>
        <taxon>Bacteria</taxon>
        <taxon>Bacillati</taxon>
        <taxon>Bacillota</taxon>
        <taxon>Bacilli</taxon>
        <taxon>Lactobacillales</taxon>
        <taxon>Lactobacillaceae</taxon>
        <taxon>Weissella</taxon>
    </lineage>
</organism>
<dbReference type="AlphaFoldDB" id="A0A6C2C349"/>
<name>A0A6C2C349_9LACO</name>
<proteinExistence type="predicted"/>